<proteinExistence type="inferred from homology"/>
<comment type="subcellular location">
    <subcellularLocation>
        <location evidence="1">Cell membrane</location>
        <topology evidence="1">Multi-pass membrane protein</topology>
    </subcellularLocation>
</comment>
<dbReference type="InterPro" id="IPR002550">
    <property type="entry name" value="CNNM"/>
</dbReference>
<dbReference type="PANTHER" id="PTHR43099:SF2">
    <property type="entry name" value="UPF0053 PROTEIN YRKA"/>
    <property type="match status" value="1"/>
</dbReference>
<keyword evidence="4 10" id="KW-0812">Transmembrane</keyword>
<gene>
    <name evidence="14" type="ORF">IAD46_01795</name>
</gene>
<feature type="domain" description="CBS" evidence="12">
    <location>
        <begin position="287"/>
        <end position="346"/>
    </location>
</feature>
<evidence type="ECO:0000256" key="4">
    <source>
        <dbReference type="ARBA" id="ARBA00022692"/>
    </source>
</evidence>
<evidence type="ECO:0000256" key="6">
    <source>
        <dbReference type="ARBA" id="ARBA00022989"/>
    </source>
</evidence>
<dbReference type="InterPro" id="IPR036318">
    <property type="entry name" value="FAD-bd_PCMH-like_sf"/>
</dbReference>
<dbReference type="InterPro" id="IPR046342">
    <property type="entry name" value="CBS_dom_sf"/>
</dbReference>
<keyword evidence="3" id="KW-1003">Cell membrane</keyword>
<dbReference type="PROSITE" id="PS51846">
    <property type="entry name" value="CNNM"/>
    <property type="match status" value="1"/>
</dbReference>
<dbReference type="Pfam" id="PF01595">
    <property type="entry name" value="CNNM"/>
    <property type="match status" value="1"/>
</dbReference>
<organism evidence="14 15">
    <name type="scientific">Candidatus Pelethenecus faecipullorum</name>
    <dbReference type="NCBI Taxonomy" id="2840900"/>
    <lineage>
        <taxon>Bacteria</taxon>
        <taxon>Bacillati</taxon>
        <taxon>Mycoplasmatota</taxon>
        <taxon>Mollicutes</taxon>
        <taxon>Candidatus Pelethenecus</taxon>
    </lineage>
</organism>
<evidence type="ECO:0000256" key="2">
    <source>
        <dbReference type="ARBA" id="ARBA00006337"/>
    </source>
</evidence>
<keyword evidence="6 10" id="KW-1133">Transmembrane helix</keyword>
<evidence type="ECO:0000256" key="10">
    <source>
        <dbReference type="PROSITE-ProRule" id="PRU01193"/>
    </source>
</evidence>
<dbReference type="Gene3D" id="3.10.580.10">
    <property type="entry name" value="CBS-domain"/>
    <property type="match status" value="1"/>
</dbReference>
<dbReference type="PROSITE" id="PS51371">
    <property type="entry name" value="CBS"/>
    <property type="match status" value="1"/>
</dbReference>
<evidence type="ECO:0000256" key="7">
    <source>
        <dbReference type="ARBA" id="ARBA00023122"/>
    </source>
</evidence>
<reference evidence="14" key="1">
    <citation type="submission" date="2020-10" db="EMBL/GenBank/DDBJ databases">
        <authorList>
            <person name="Gilroy R."/>
        </authorList>
    </citation>
    <scope>NUCLEOTIDE SEQUENCE</scope>
    <source>
        <strain evidence="14">ChiW17-6978</strain>
    </source>
</reference>
<dbReference type="SUPFAM" id="SSF56176">
    <property type="entry name" value="FAD-binding/transporter-associated domain-like"/>
    <property type="match status" value="1"/>
</dbReference>
<dbReference type="Gene3D" id="3.30.465.10">
    <property type="match status" value="1"/>
</dbReference>
<feature type="transmembrane region" description="Helical" evidence="11">
    <location>
        <begin position="6"/>
        <end position="29"/>
    </location>
</feature>
<dbReference type="GO" id="GO:0050660">
    <property type="term" value="F:flavin adenine dinucleotide binding"/>
    <property type="evidence" value="ECO:0007669"/>
    <property type="project" value="InterPro"/>
</dbReference>
<comment type="caution">
    <text evidence="14">The sequence shown here is derived from an EMBL/GenBank/DDBJ whole genome shotgun (WGS) entry which is preliminary data.</text>
</comment>
<dbReference type="Pfam" id="PF00571">
    <property type="entry name" value="CBS"/>
    <property type="match status" value="1"/>
</dbReference>
<name>A0A9D1GQR6_9MOLU</name>
<comment type="similarity">
    <text evidence="2">Belongs to the UPF0053 family.</text>
</comment>
<keyword evidence="5" id="KW-0677">Repeat</keyword>
<dbReference type="CDD" id="cd04590">
    <property type="entry name" value="CBS_pair_CorC_HlyC_assoc"/>
    <property type="match status" value="1"/>
</dbReference>
<dbReference type="InterPro" id="IPR051676">
    <property type="entry name" value="UPF0053_domain"/>
</dbReference>
<dbReference type="SUPFAM" id="SSF54631">
    <property type="entry name" value="CBS-domain pair"/>
    <property type="match status" value="1"/>
</dbReference>
<sequence>MESMIGSIILQVVLIFLNAVFASAEIAVIQTNETKVNKLAEEGNKRARKLSTLISKPAKFLSTIQVAITLAGLLGSAFAAENFARPLTDSLIHAGLKIDYTTLHTICVILITFILAYFNIVFGELIPKRIAMRKAEKMAFAMAGMLRVVSIIFAPLVWLLTVSTNGILRLFGINPDEEDKQVTEEEILLMAEAGKETGTIDDNENEFIQKIFDFKDVDVIEACTHRKDMDLLFLKDSDDVWKKTINESRHTYYPVCDQDADNIVGVLNTKIYFRLNDQSRESVLKQAVQVPMFVLENMQANTLFNKMKKEREYFAVVVDEYGGTSGIVTIHDLIELIVGEIEEKDELTEYEINKLSENQWEIIGLAPFDEVEKQLSVSIPLKEDEEFETFGGYICTLLDEIPVDGETDIVVKTDRLSVRILTIHEHTITKMLVSLGDFCLSKDSSKTE</sequence>
<dbReference type="GO" id="GO:0005886">
    <property type="term" value="C:plasma membrane"/>
    <property type="evidence" value="ECO:0007669"/>
    <property type="project" value="UniProtKB-SubCell"/>
</dbReference>
<keyword evidence="8 10" id="KW-0472">Membrane</keyword>
<reference evidence="14" key="2">
    <citation type="journal article" date="2021" name="PeerJ">
        <title>Extensive microbial diversity within the chicken gut microbiome revealed by metagenomics and culture.</title>
        <authorList>
            <person name="Gilroy R."/>
            <person name="Ravi A."/>
            <person name="Getino M."/>
            <person name="Pursley I."/>
            <person name="Horton D.L."/>
            <person name="Alikhan N.F."/>
            <person name="Baker D."/>
            <person name="Gharbi K."/>
            <person name="Hall N."/>
            <person name="Watson M."/>
            <person name="Adriaenssens E.M."/>
            <person name="Foster-Nyarko E."/>
            <person name="Jarju S."/>
            <person name="Secka A."/>
            <person name="Antonio M."/>
            <person name="Oren A."/>
            <person name="Chaudhuri R.R."/>
            <person name="La Ragione R."/>
            <person name="Hildebrand F."/>
            <person name="Pallen M.J."/>
        </authorList>
    </citation>
    <scope>NUCLEOTIDE SEQUENCE</scope>
    <source>
        <strain evidence="14">ChiW17-6978</strain>
    </source>
</reference>
<dbReference type="InterPro" id="IPR005170">
    <property type="entry name" value="Transptr-assoc_dom"/>
</dbReference>
<dbReference type="SMART" id="SM01091">
    <property type="entry name" value="CorC_HlyC"/>
    <property type="match status" value="1"/>
</dbReference>
<evidence type="ECO:0000259" key="13">
    <source>
        <dbReference type="PROSITE" id="PS51846"/>
    </source>
</evidence>
<dbReference type="EMBL" id="DVLF01000059">
    <property type="protein sequence ID" value="HIT49738.1"/>
    <property type="molecule type" value="Genomic_DNA"/>
</dbReference>
<dbReference type="AlphaFoldDB" id="A0A9D1GQR6"/>
<dbReference type="InterPro" id="IPR044751">
    <property type="entry name" value="Ion_transp-like_CBS"/>
</dbReference>
<dbReference type="Proteomes" id="UP000886758">
    <property type="component" value="Unassembled WGS sequence"/>
</dbReference>
<keyword evidence="7 9" id="KW-0129">CBS domain</keyword>
<evidence type="ECO:0000256" key="5">
    <source>
        <dbReference type="ARBA" id="ARBA00022737"/>
    </source>
</evidence>
<protein>
    <submittedName>
        <fullName evidence="14">HlyC/CorC family transporter</fullName>
    </submittedName>
</protein>
<dbReference type="Pfam" id="PF03471">
    <property type="entry name" value="CorC_HlyC"/>
    <property type="match status" value="1"/>
</dbReference>
<feature type="domain" description="CNNM transmembrane" evidence="13">
    <location>
        <begin position="1"/>
        <end position="204"/>
    </location>
</feature>
<accession>A0A9D1GQR6</accession>
<evidence type="ECO:0000259" key="12">
    <source>
        <dbReference type="PROSITE" id="PS51371"/>
    </source>
</evidence>
<evidence type="ECO:0000256" key="9">
    <source>
        <dbReference type="PROSITE-ProRule" id="PRU00703"/>
    </source>
</evidence>
<evidence type="ECO:0000256" key="3">
    <source>
        <dbReference type="ARBA" id="ARBA00022475"/>
    </source>
</evidence>
<feature type="transmembrane region" description="Helical" evidence="11">
    <location>
        <begin position="100"/>
        <end position="126"/>
    </location>
</feature>
<evidence type="ECO:0000256" key="1">
    <source>
        <dbReference type="ARBA" id="ARBA00004651"/>
    </source>
</evidence>
<dbReference type="InterPro" id="IPR000644">
    <property type="entry name" value="CBS_dom"/>
</dbReference>
<feature type="transmembrane region" description="Helical" evidence="11">
    <location>
        <begin position="138"/>
        <end position="160"/>
    </location>
</feature>
<evidence type="ECO:0000256" key="11">
    <source>
        <dbReference type="SAM" id="Phobius"/>
    </source>
</evidence>
<feature type="transmembrane region" description="Helical" evidence="11">
    <location>
        <begin position="58"/>
        <end position="80"/>
    </location>
</feature>
<evidence type="ECO:0000313" key="14">
    <source>
        <dbReference type="EMBL" id="HIT49738.1"/>
    </source>
</evidence>
<dbReference type="PANTHER" id="PTHR43099">
    <property type="entry name" value="UPF0053 PROTEIN YRKA"/>
    <property type="match status" value="1"/>
</dbReference>
<evidence type="ECO:0000256" key="8">
    <source>
        <dbReference type="ARBA" id="ARBA00023136"/>
    </source>
</evidence>
<dbReference type="InterPro" id="IPR016169">
    <property type="entry name" value="FAD-bd_PCMH_sub2"/>
</dbReference>
<evidence type="ECO:0000313" key="15">
    <source>
        <dbReference type="Proteomes" id="UP000886758"/>
    </source>
</evidence>